<reference evidence="2 3" key="1">
    <citation type="submission" date="2019-07" db="EMBL/GenBank/DDBJ databases">
        <authorList>
            <person name="Duangmal K."/>
            <person name="Teo W.F.A."/>
        </authorList>
    </citation>
    <scope>NUCLEOTIDE SEQUENCE [LARGE SCALE GENOMIC DNA]</scope>
    <source>
        <strain evidence="2 3">TBRC 6029</strain>
    </source>
</reference>
<dbReference type="EMBL" id="VJWX01000027">
    <property type="protein sequence ID" value="TVT60109.1"/>
    <property type="molecule type" value="Genomic_DNA"/>
</dbReference>
<feature type="region of interest" description="Disordered" evidence="1">
    <location>
        <begin position="120"/>
        <end position="169"/>
    </location>
</feature>
<feature type="compositionally biased region" description="Low complexity" evidence="1">
    <location>
        <begin position="145"/>
        <end position="155"/>
    </location>
</feature>
<keyword evidence="3" id="KW-1185">Reference proteome</keyword>
<dbReference type="AlphaFoldDB" id="A0A558DGG0"/>
<accession>A0A558DGG0</accession>
<gene>
    <name evidence="2" type="ORF">FNH05_05000</name>
</gene>
<dbReference type="OrthoDB" id="188354at2"/>
<dbReference type="InterPro" id="IPR013494">
    <property type="entry name" value="CHP02678"/>
</dbReference>
<feature type="compositionally biased region" description="Polar residues" evidence="1">
    <location>
        <begin position="158"/>
        <end position="169"/>
    </location>
</feature>
<evidence type="ECO:0000313" key="2">
    <source>
        <dbReference type="EMBL" id="TVT60109.1"/>
    </source>
</evidence>
<sequence>MASASLRLLGQQRAFAVLPRSPVLDRHTHPQLWPLVRVHRVKLGEWFVQRLGDRLAMTASAARLFRLPVDGTFVVPSFARWPGGFSSWSSSPWRLLRTPRTSPPIRACPTGSAGSPCLRALRSRPMTPTGSPSERFRQVCPARPPRAGGTPGREPLATWQTSSRAPGAD</sequence>
<evidence type="ECO:0000256" key="1">
    <source>
        <dbReference type="SAM" id="MobiDB-lite"/>
    </source>
</evidence>
<reference evidence="2 3" key="2">
    <citation type="submission" date="2019-08" db="EMBL/GenBank/DDBJ databases">
        <title>Amycolatopsis acidicola sp. nov., isolated from peat swamp forest soil.</title>
        <authorList>
            <person name="Srisuk N."/>
        </authorList>
    </citation>
    <scope>NUCLEOTIDE SEQUENCE [LARGE SCALE GENOMIC DNA]</scope>
    <source>
        <strain evidence="2 3">TBRC 6029</strain>
    </source>
</reference>
<dbReference type="Proteomes" id="UP000320011">
    <property type="component" value="Unassembled WGS sequence"/>
</dbReference>
<evidence type="ECO:0000313" key="3">
    <source>
        <dbReference type="Proteomes" id="UP000320011"/>
    </source>
</evidence>
<dbReference type="RefSeq" id="WP_144586086.1">
    <property type="nucleotide sequence ID" value="NZ_VJWX01000027.1"/>
</dbReference>
<comment type="caution">
    <text evidence="2">The sequence shown here is derived from an EMBL/GenBank/DDBJ whole genome shotgun (WGS) entry which is preliminary data.</text>
</comment>
<proteinExistence type="predicted"/>
<organism evidence="2 3">
    <name type="scientific">Amycolatopsis rhizosphaerae</name>
    <dbReference type="NCBI Taxonomy" id="2053003"/>
    <lineage>
        <taxon>Bacteria</taxon>
        <taxon>Bacillati</taxon>
        <taxon>Actinomycetota</taxon>
        <taxon>Actinomycetes</taxon>
        <taxon>Pseudonocardiales</taxon>
        <taxon>Pseudonocardiaceae</taxon>
        <taxon>Amycolatopsis</taxon>
    </lineage>
</organism>
<dbReference type="Pfam" id="PF09661">
    <property type="entry name" value="DUF2398"/>
    <property type="match status" value="1"/>
</dbReference>
<protein>
    <submittedName>
        <fullName evidence="2">DUF2398 family protein</fullName>
    </submittedName>
</protein>
<name>A0A558DGG0_9PSEU</name>